<comment type="similarity">
    <text evidence="4">Belongs to the MT-A70-like family.</text>
</comment>
<evidence type="ECO:0000256" key="4">
    <source>
        <dbReference type="PROSITE-ProRule" id="PRU00489"/>
    </source>
</evidence>
<name>A0A2T3L3C9_9GAMM</name>
<evidence type="ECO:0000256" key="3">
    <source>
        <dbReference type="ARBA" id="ARBA00022691"/>
    </source>
</evidence>
<reference evidence="5 6" key="1">
    <citation type="submission" date="2018-03" db="EMBL/GenBank/DDBJ databases">
        <title>Whole genome sequencing of Histamine producing bacteria.</title>
        <authorList>
            <person name="Butler K."/>
        </authorList>
    </citation>
    <scope>NUCLEOTIDE SEQUENCE [LARGE SCALE GENOMIC DNA]</scope>
    <source>
        <strain evidence="5 6">ATCC 19614</strain>
    </source>
</reference>
<dbReference type="PANTHER" id="PTHR12829:SF7">
    <property type="entry name" value="N6-ADENOSINE-METHYLTRANSFERASE CATALYTIC SUBUNIT"/>
    <property type="match status" value="1"/>
</dbReference>
<proteinExistence type="inferred from homology"/>
<sequence length="280" mass="30925">MKKYKLILASPPWKYSDKCANKGGIVKYYEPMSLTELSLLTVSAEIDPSGCALCLWTTFPQMEEAFKLIDAWGFEYVDTIFTWVKTYPATNDPSKPFIGMGHYTRSNAEIMFLAKPKGGRLPPIINGEISCVQYFPVMGGAKQPPQFRDLLVELFGDAPRVELFAKIPAVDWMQWGEEKDVDSNISVQAPQYGSMFESVVAHIDKGGPAKPANDFRAICPGCFDHGEISGETSGDAGNFSFNCKCGFKETGFSLSFMKSSINEAYKKLTGGENAVDYSTI</sequence>
<comment type="caution">
    <text evidence="5">The sequence shown here is derived from an EMBL/GenBank/DDBJ whole genome shotgun (WGS) entry which is preliminary data.</text>
</comment>
<evidence type="ECO:0008006" key="7">
    <source>
        <dbReference type="Google" id="ProtNLM"/>
    </source>
</evidence>
<dbReference type="PROSITE" id="PS51143">
    <property type="entry name" value="MT_A70"/>
    <property type="match status" value="1"/>
</dbReference>
<dbReference type="GO" id="GO:0008173">
    <property type="term" value="F:RNA methyltransferase activity"/>
    <property type="evidence" value="ECO:0007669"/>
    <property type="project" value="UniProtKB-ARBA"/>
</dbReference>
<keyword evidence="2" id="KW-0808">Transferase</keyword>
<accession>A0A2T3L3C9</accession>
<keyword evidence="3" id="KW-0949">S-adenosyl-L-methionine</keyword>
<organism evidence="5 6">
    <name type="scientific">Photobacterium indicum</name>
    <dbReference type="NCBI Taxonomy" id="81447"/>
    <lineage>
        <taxon>Bacteria</taxon>
        <taxon>Pseudomonadati</taxon>
        <taxon>Pseudomonadota</taxon>
        <taxon>Gammaproteobacteria</taxon>
        <taxon>Vibrionales</taxon>
        <taxon>Vibrionaceae</taxon>
        <taxon>Photobacterium</taxon>
    </lineage>
</organism>
<keyword evidence="1" id="KW-0489">Methyltransferase</keyword>
<gene>
    <name evidence="5" type="ORF">C9J47_22350</name>
</gene>
<dbReference type="InterPro" id="IPR007757">
    <property type="entry name" value="MT-A70-like"/>
</dbReference>
<dbReference type="Proteomes" id="UP000241803">
    <property type="component" value="Unassembled WGS sequence"/>
</dbReference>
<protein>
    <recommendedName>
        <fullName evidence="7">DNA methyltransferase</fullName>
    </recommendedName>
</protein>
<dbReference type="EMBL" id="PYOC01000012">
    <property type="protein sequence ID" value="PSV43612.1"/>
    <property type="molecule type" value="Genomic_DNA"/>
</dbReference>
<keyword evidence="6" id="KW-1185">Reference proteome</keyword>
<evidence type="ECO:0000313" key="6">
    <source>
        <dbReference type="Proteomes" id="UP000241803"/>
    </source>
</evidence>
<dbReference type="Pfam" id="PF05063">
    <property type="entry name" value="MT-A70"/>
    <property type="match status" value="1"/>
</dbReference>
<dbReference type="GO" id="GO:0008757">
    <property type="term" value="F:S-adenosylmethionine-dependent methyltransferase activity"/>
    <property type="evidence" value="ECO:0007669"/>
    <property type="project" value="UniProtKB-ARBA"/>
</dbReference>
<dbReference type="GO" id="GO:0032259">
    <property type="term" value="P:methylation"/>
    <property type="evidence" value="ECO:0007669"/>
    <property type="project" value="UniProtKB-KW"/>
</dbReference>
<dbReference type="AlphaFoldDB" id="A0A2T3L3C9"/>
<dbReference type="RefSeq" id="WP_107255484.1">
    <property type="nucleotide sequence ID" value="NZ_PYOC01000012.1"/>
</dbReference>
<evidence type="ECO:0000256" key="1">
    <source>
        <dbReference type="ARBA" id="ARBA00022603"/>
    </source>
</evidence>
<evidence type="ECO:0000313" key="5">
    <source>
        <dbReference type="EMBL" id="PSV43612.1"/>
    </source>
</evidence>
<dbReference type="PANTHER" id="PTHR12829">
    <property type="entry name" value="N6-ADENOSINE-METHYLTRANSFERASE"/>
    <property type="match status" value="1"/>
</dbReference>
<evidence type="ECO:0000256" key="2">
    <source>
        <dbReference type="ARBA" id="ARBA00022679"/>
    </source>
</evidence>